<sequence length="258" mass="30853">MNITVLIASHKRTEMPSYPIYLPIHVGKELHPELDFGYQGDNTGNNISNKNLYFCELTALYWGWKNLNSDYIGLVHYRRYLGLKKEKEKINGVLTSEQAERLCEKYDIILPQKRRYYIESLWSHYAHTHDITHLEKTKNIIAKSYPEYLPAFEKVMKRTWGHMFNMFILKKGYADEYCSWLFDILFQLEKEVDLNQLPAFDARLFGRVSELLLDVWIEKNQYSYKEIKMIQLGNENWPQKIKYFLAAKFFGKKYTQSR</sequence>
<proteinExistence type="predicted"/>
<evidence type="ECO:0000259" key="1">
    <source>
        <dbReference type="Pfam" id="PF14393"/>
    </source>
</evidence>
<evidence type="ECO:0000313" key="3">
    <source>
        <dbReference type="Proteomes" id="UP000284916"/>
    </source>
</evidence>
<dbReference type="EMBL" id="QROI01000020">
    <property type="protein sequence ID" value="RHL13471.1"/>
    <property type="molecule type" value="Genomic_DNA"/>
</dbReference>
<dbReference type="RefSeq" id="WP_118442056.1">
    <property type="nucleotide sequence ID" value="NZ_QROD01000044.1"/>
</dbReference>
<dbReference type="Proteomes" id="UP000284916">
    <property type="component" value="Unassembled WGS sequence"/>
</dbReference>
<comment type="caution">
    <text evidence="2">The sequence shown here is derived from an EMBL/GenBank/DDBJ whole genome shotgun (WGS) entry which is preliminary data.</text>
</comment>
<organism evidence="2 3">
    <name type="scientific">Phocaeicola plebeius</name>
    <dbReference type="NCBI Taxonomy" id="310297"/>
    <lineage>
        <taxon>Bacteria</taxon>
        <taxon>Pseudomonadati</taxon>
        <taxon>Bacteroidota</taxon>
        <taxon>Bacteroidia</taxon>
        <taxon>Bacteroidales</taxon>
        <taxon>Bacteroidaceae</taxon>
        <taxon>Phocaeicola</taxon>
    </lineage>
</organism>
<protein>
    <submittedName>
        <fullName evidence="2">DUF4422 domain-containing protein</fullName>
    </submittedName>
</protein>
<dbReference type="InterPro" id="IPR025536">
    <property type="entry name" value="DUF4422"/>
</dbReference>
<accession>A0A415J0R2</accession>
<name>A0A415J0R2_9BACT</name>
<gene>
    <name evidence="2" type="ORF">DW035_12675</name>
</gene>
<feature type="domain" description="DUF4422" evidence="1">
    <location>
        <begin position="5"/>
        <end position="221"/>
    </location>
</feature>
<reference evidence="2 3" key="1">
    <citation type="submission" date="2018-08" db="EMBL/GenBank/DDBJ databases">
        <title>A genome reference for cultivated species of the human gut microbiota.</title>
        <authorList>
            <person name="Zou Y."/>
            <person name="Xue W."/>
            <person name="Luo G."/>
        </authorList>
    </citation>
    <scope>NUCLEOTIDE SEQUENCE [LARGE SCALE GENOMIC DNA]</scope>
    <source>
        <strain evidence="2 3">AF39-11</strain>
    </source>
</reference>
<dbReference type="AlphaFoldDB" id="A0A415J0R2"/>
<evidence type="ECO:0000313" key="2">
    <source>
        <dbReference type="EMBL" id="RHL13471.1"/>
    </source>
</evidence>
<dbReference type="Pfam" id="PF14393">
    <property type="entry name" value="DUF4422"/>
    <property type="match status" value="1"/>
</dbReference>